<feature type="transmembrane region" description="Helical" evidence="13">
    <location>
        <begin position="207"/>
        <end position="226"/>
    </location>
</feature>
<evidence type="ECO:0000256" key="7">
    <source>
        <dbReference type="ARBA" id="ARBA00023053"/>
    </source>
</evidence>
<evidence type="ECO:0000256" key="4">
    <source>
        <dbReference type="ARBA" id="ARBA00022475"/>
    </source>
</evidence>
<comment type="similarity">
    <text evidence="2 11">Belongs to the sodium:solute symporter (SSF) (TC 2.A.21) family.</text>
</comment>
<dbReference type="PROSITE" id="PS50283">
    <property type="entry name" value="NA_SOLUT_SYMP_3"/>
    <property type="match status" value="1"/>
</dbReference>
<dbReference type="PANTHER" id="PTHR42985:SF40">
    <property type="entry name" value="LD47995P-RELATED"/>
    <property type="match status" value="1"/>
</dbReference>
<keyword evidence="15" id="KW-1185">Reference proteome</keyword>
<reference evidence="14" key="2">
    <citation type="submission" date="2021-09" db="EMBL/GenBank/DDBJ databases">
        <authorList>
            <person name="Jia N."/>
            <person name="Wang J."/>
            <person name="Shi W."/>
            <person name="Du L."/>
            <person name="Sun Y."/>
            <person name="Zhan W."/>
            <person name="Jiang J."/>
            <person name="Wang Q."/>
            <person name="Zhang B."/>
            <person name="Ji P."/>
            <person name="Sakyi L.B."/>
            <person name="Cui X."/>
            <person name="Yuan T."/>
            <person name="Jiang B."/>
            <person name="Yang W."/>
            <person name="Lam T.T.-Y."/>
            <person name="Chang Q."/>
            <person name="Ding S."/>
            <person name="Wang X."/>
            <person name="Zhu J."/>
            <person name="Ruan X."/>
            <person name="Zhao L."/>
            <person name="Wei J."/>
            <person name="Que T."/>
            <person name="Du C."/>
            <person name="Cheng J."/>
            <person name="Dai P."/>
            <person name="Han X."/>
            <person name="Huang E."/>
            <person name="Gao Y."/>
            <person name="Liu J."/>
            <person name="Shao H."/>
            <person name="Ye R."/>
            <person name="Li L."/>
            <person name="Wei W."/>
            <person name="Wang X."/>
            <person name="Wang C."/>
            <person name="Huo Q."/>
            <person name="Li W."/>
            <person name="Guo W."/>
            <person name="Chen H."/>
            <person name="Chen S."/>
            <person name="Zhou L."/>
            <person name="Zhou L."/>
            <person name="Ni X."/>
            <person name="Tian J."/>
            <person name="Zhou Y."/>
            <person name="Sheng Y."/>
            <person name="Liu T."/>
            <person name="Pan Y."/>
            <person name="Xia L."/>
            <person name="Li J."/>
            <person name="Zhao F."/>
            <person name="Cao W."/>
        </authorList>
    </citation>
    <scope>NUCLEOTIDE SEQUENCE</scope>
    <source>
        <strain evidence="14">Rsan-2018</strain>
        <tissue evidence="14">Larvae</tissue>
    </source>
</reference>
<evidence type="ECO:0000256" key="12">
    <source>
        <dbReference type="SAM" id="MobiDB-lite"/>
    </source>
</evidence>
<feature type="transmembrane region" description="Helical" evidence="13">
    <location>
        <begin position="402"/>
        <end position="421"/>
    </location>
</feature>
<keyword evidence="5 13" id="KW-0812">Transmembrane</keyword>
<dbReference type="Pfam" id="PF00474">
    <property type="entry name" value="SSF"/>
    <property type="match status" value="1"/>
</dbReference>
<evidence type="ECO:0000256" key="9">
    <source>
        <dbReference type="ARBA" id="ARBA00023136"/>
    </source>
</evidence>
<feature type="compositionally biased region" description="Polar residues" evidence="12">
    <location>
        <begin position="616"/>
        <end position="625"/>
    </location>
</feature>
<accession>A0A9D4Q0D9</accession>
<evidence type="ECO:0000256" key="10">
    <source>
        <dbReference type="ARBA" id="ARBA00023201"/>
    </source>
</evidence>
<evidence type="ECO:0000256" key="8">
    <source>
        <dbReference type="ARBA" id="ARBA00023065"/>
    </source>
</evidence>
<feature type="transmembrane region" description="Helical" evidence="13">
    <location>
        <begin position="258"/>
        <end position="276"/>
    </location>
</feature>
<keyword evidence="7" id="KW-0915">Sodium</keyword>
<feature type="transmembrane region" description="Helical" evidence="13">
    <location>
        <begin position="297"/>
        <end position="320"/>
    </location>
</feature>
<reference evidence="14" key="1">
    <citation type="journal article" date="2020" name="Cell">
        <title>Large-Scale Comparative Analyses of Tick Genomes Elucidate Their Genetic Diversity and Vector Capacities.</title>
        <authorList>
            <consortium name="Tick Genome and Microbiome Consortium (TIGMIC)"/>
            <person name="Jia N."/>
            <person name="Wang J."/>
            <person name="Shi W."/>
            <person name="Du L."/>
            <person name="Sun Y."/>
            <person name="Zhan W."/>
            <person name="Jiang J.F."/>
            <person name="Wang Q."/>
            <person name="Zhang B."/>
            <person name="Ji P."/>
            <person name="Bell-Sakyi L."/>
            <person name="Cui X.M."/>
            <person name="Yuan T.T."/>
            <person name="Jiang B.G."/>
            <person name="Yang W.F."/>
            <person name="Lam T.T."/>
            <person name="Chang Q.C."/>
            <person name="Ding S.J."/>
            <person name="Wang X.J."/>
            <person name="Zhu J.G."/>
            <person name="Ruan X.D."/>
            <person name="Zhao L."/>
            <person name="Wei J.T."/>
            <person name="Ye R.Z."/>
            <person name="Que T.C."/>
            <person name="Du C.H."/>
            <person name="Zhou Y.H."/>
            <person name="Cheng J.X."/>
            <person name="Dai P.F."/>
            <person name="Guo W.B."/>
            <person name="Han X.H."/>
            <person name="Huang E.J."/>
            <person name="Li L.F."/>
            <person name="Wei W."/>
            <person name="Gao Y.C."/>
            <person name="Liu J.Z."/>
            <person name="Shao H.Z."/>
            <person name="Wang X."/>
            <person name="Wang C.C."/>
            <person name="Yang T.C."/>
            <person name="Huo Q.B."/>
            <person name="Li W."/>
            <person name="Chen H.Y."/>
            <person name="Chen S.E."/>
            <person name="Zhou L.G."/>
            <person name="Ni X.B."/>
            <person name="Tian J.H."/>
            <person name="Sheng Y."/>
            <person name="Liu T."/>
            <person name="Pan Y.S."/>
            <person name="Xia L.Y."/>
            <person name="Li J."/>
            <person name="Zhao F."/>
            <person name="Cao W.C."/>
        </authorList>
    </citation>
    <scope>NUCLEOTIDE SEQUENCE</scope>
    <source>
        <strain evidence="14">Rsan-2018</strain>
    </source>
</reference>
<keyword evidence="4" id="KW-1003">Cell membrane</keyword>
<dbReference type="InterPro" id="IPR051163">
    <property type="entry name" value="Sodium:Solute_Symporter_SSF"/>
</dbReference>
<evidence type="ECO:0000256" key="5">
    <source>
        <dbReference type="ARBA" id="ARBA00022692"/>
    </source>
</evidence>
<feature type="transmembrane region" description="Helical" evidence="13">
    <location>
        <begin position="427"/>
        <end position="451"/>
    </location>
</feature>
<dbReference type="VEuPathDB" id="VectorBase:RSAN_038945"/>
<evidence type="ECO:0000256" key="1">
    <source>
        <dbReference type="ARBA" id="ARBA00004651"/>
    </source>
</evidence>
<feature type="transmembrane region" description="Helical" evidence="13">
    <location>
        <begin position="177"/>
        <end position="195"/>
    </location>
</feature>
<feature type="compositionally biased region" description="Polar residues" evidence="12">
    <location>
        <begin position="680"/>
        <end position="691"/>
    </location>
</feature>
<feature type="transmembrane region" description="Helical" evidence="13">
    <location>
        <begin position="29"/>
        <end position="51"/>
    </location>
</feature>
<dbReference type="PANTHER" id="PTHR42985">
    <property type="entry name" value="SODIUM-COUPLED MONOCARBOXYLATE TRANSPORTER"/>
    <property type="match status" value="1"/>
</dbReference>
<sequence length="713" mass="76734">MDTIVVFAASLMGTTNVATKSSLVSRFTIWDYLVFCGMLLVSAGIGVYYAFFGSKKVSTDEFLMGGRQLSAFPVALSILASFMSAITLLGTASEVYLAGTQYVLICVSYCFVIPTTAYFYMPIFHHLQLTSAYEYLEIRFNQVIRSMGSITFSIQMLIYMSIVLYAPALALSQVTGISTWTSILSLGIVCTFYTSIGGMKAVVWTDVFQITLMFGSMIVVVLRGTIDLGGLGYVFDKAQEGGRLEFFNTNLNPAERHTIFGVTIGTYFTWMSVYAVSQAMVQRYLTIPTIQGARTAIWLNLPGLSFLMLICAMAGLVMYARYYDCDPIMTKKVSSADQLLPLYVMDVLGKFTGLPGLFVSGIFSGALSTVSSGVNSLAAVTLEDVVKRYIVQDMSDRSSTTLTRLLALTFGCTAIALVYAAQNMGNVLQAALAIFGIVGGPLLGVFTLGLFFPFANSIGAGVGILTSMVVTFWIGIGAFYYKPAKRLARRSVMGCLQEYINATHQNPANVTFPVLPDPDVANKDIFYAYRISYVWYSMIACMLVVFVGIAEAYDWDRMVELGRRKKGADHVESGQFNAGYVAEQAAPSKDRIEAPAHWTIGEAPAPGTAVIPPAPASTSTMTVSVSEPAPHPQDQPLGIKPSSPAPSEPFDVTSSKAASPSGHGGAISAPREQKPESATKDPQPTNLQQAVPATAPTEDAQESSGAGRPALAN</sequence>
<dbReference type="CDD" id="cd11492">
    <property type="entry name" value="SLC5sbd_NIS-SMVT"/>
    <property type="match status" value="1"/>
</dbReference>
<organism evidence="14 15">
    <name type="scientific">Rhipicephalus sanguineus</name>
    <name type="common">Brown dog tick</name>
    <name type="synonym">Ixodes sanguineus</name>
    <dbReference type="NCBI Taxonomy" id="34632"/>
    <lineage>
        <taxon>Eukaryota</taxon>
        <taxon>Metazoa</taxon>
        <taxon>Ecdysozoa</taxon>
        <taxon>Arthropoda</taxon>
        <taxon>Chelicerata</taxon>
        <taxon>Arachnida</taxon>
        <taxon>Acari</taxon>
        <taxon>Parasitiformes</taxon>
        <taxon>Ixodida</taxon>
        <taxon>Ixodoidea</taxon>
        <taxon>Ixodidae</taxon>
        <taxon>Rhipicephalinae</taxon>
        <taxon>Rhipicephalus</taxon>
        <taxon>Rhipicephalus</taxon>
    </lineage>
</organism>
<feature type="transmembrane region" description="Helical" evidence="13">
    <location>
        <begin position="142"/>
        <end position="165"/>
    </location>
</feature>
<dbReference type="NCBIfam" id="TIGR00813">
    <property type="entry name" value="sss"/>
    <property type="match status" value="1"/>
</dbReference>
<feature type="region of interest" description="Disordered" evidence="12">
    <location>
        <begin position="603"/>
        <end position="713"/>
    </location>
</feature>
<evidence type="ECO:0000256" key="13">
    <source>
        <dbReference type="SAM" id="Phobius"/>
    </source>
</evidence>
<evidence type="ECO:0000256" key="6">
    <source>
        <dbReference type="ARBA" id="ARBA00022989"/>
    </source>
</evidence>
<dbReference type="VEuPathDB" id="VectorBase:RSAN_038239"/>
<protein>
    <recommendedName>
        <fullName evidence="16">Sodium/solute symporter</fullName>
    </recommendedName>
</protein>
<keyword evidence="9 13" id="KW-0472">Membrane</keyword>
<evidence type="ECO:0000313" key="15">
    <source>
        <dbReference type="Proteomes" id="UP000821837"/>
    </source>
</evidence>
<dbReference type="GO" id="GO:0006814">
    <property type="term" value="P:sodium ion transport"/>
    <property type="evidence" value="ECO:0007669"/>
    <property type="project" value="UniProtKB-KW"/>
</dbReference>
<comment type="subcellular location">
    <subcellularLocation>
        <location evidence="1">Cell membrane</location>
        <topology evidence="1">Multi-pass membrane protein</topology>
    </subcellularLocation>
</comment>
<dbReference type="Gene3D" id="1.20.1730.10">
    <property type="entry name" value="Sodium/glucose cotransporter"/>
    <property type="match status" value="1"/>
</dbReference>
<evidence type="ECO:0000256" key="2">
    <source>
        <dbReference type="ARBA" id="ARBA00006434"/>
    </source>
</evidence>
<keyword evidence="10" id="KW-0739">Sodium transport</keyword>
<evidence type="ECO:0008006" key="16">
    <source>
        <dbReference type="Google" id="ProtNLM"/>
    </source>
</evidence>
<feature type="transmembrane region" description="Helical" evidence="13">
    <location>
        <begin position="102"/>
        <end position="121"/>
    </location>
</feature>
<gene>
    <name evidence="14" type="ORF">HPB52_014666</name>
</gene>
<dbReference type="GO" id="GO:0015293">
    <property type="term" value="F:symporter activity"/>
    <property type="evidence" value="ECO:0007669"/>
    <property type="project" value="TreeGrafter"/>
</dbReference>
<dbReference type="VEuPathDB" id="VectorBase:RSAN_043339"/>
<keyword evidence="6 13" id="KW-1133">Transmembrane helix</keyword>
<keyword evidence="8" id="KW-0406">Ion transport</keyword>
<dbReference type="GO" id="GO:0005886">
    <property type="term" value="C:plasma membrane"/>
    <property type="evidence" value="ECO:0007669"/>
    <property type="project" value="UniProtKB-SubCell"/>
</dbReference>
<dbReference type="Proteomes" id="UP000821837">
    <property type="component" value="Chromosome 3"/>
</dbReference>
<evidence type="ECO:0000256" key="11">
    <source>
        <dbReference type="RuleBase" id="RU362091"/>
    </source>
</evidence>
<dbReference type="InterPro" id="IPR001734">
    <property type="entry name" value="Na/solute_symporter"/>
</dbReference>
<dbReference type="AlphaFoldDB" id="A0A9D4Q0D9"/>
<evidence type="ECO:0000256" key="3">
    <source>
        <dbReference type="ARBA" id="ARBA00022448"/>
    </source>
</evidence>
<name>A0A9D4Q0D9_RHISA</name>
<feature type="transmembrane region" description="Helical" evidence="13">
    <location>
        <begin position="71"/>
        <end position="90"/>
    </location>
</feature>
<keyword evidence="3" id="KW-0813">Transport</keyword>
<dbReference type="EMBL" id="JABSTV010001249">
    <property type="protein sequence ID" value="KAH7962164.1"/>
    <property type="molecule type" value="Genomic_DNA"/>
</dbReference>
<comment type="caution">
    <text evidence="14">The sequence shown here is derived from an EMBL/GenBank/DDBJ whole genome shotgun (WGS) entry which is preliminary data.</text>
</comment>
<dbReference type="InterPro" id="IPR038377">
    <property type="entry name" value="Na/Glc_symporter_sf"/>
</dbReference>
<evidence type="ECO:0000313" key="14">
    <source>
        <dbReference type="EMBL" id="KAH7962164.1"/>
    </source>
</evidence>
<feature type="transmembrane region" description="Helical" evidence="13">
    <location>
        <begin position="458"/>
        <end position="481"/>
    </location>
</feature>
<feature type="transmembrane region" description="Helical" evidence="13">
    <location>
        <begin position="533"/>
        <end position="555"/>
    </location>
</feature>
<proteinExistence type="inferred from homology"/>